<keyword evidence="3" id="KW-1185">Reference proteome</keyword>
<organism evidence="2 3">
    <name type="scientific">Sphagnum jensenii</name>
    <dbReference type="NCBI Taxonomy" id="128206"/>
    <lineage>
        <taxon>Eukaryota</taxon>
        <taxon>Viridiplantae</taxon>
        <taxon>Streptophyta</taxon>
        <taxon>Embryophyta</taxon>
        <taxon>Bryophyta</taxon>
        <taxon>Sphagnophytina</taxon>
        <taxon>Sphagnopsida</taxon>
        <taxon>Sphagnales</taxon>
        <taxon>Sphagnaceae</taxon>
        <taxon>Sphagnum</taxon>
    </lineage>
</organism>
<dbReference type="Proteomes" id="UP001497444">
    <property type="component" value="Chromosome 10"/>
</dbReference>
<protein>
    <submittedName>
        <fullName evidence="2">Uncharacterized protein</fullName>
    </submittedName>
</protein>
<name>A0ABP0VT91_9BRYO</name>
<dbReference type="EMBL" id="OZ020105">
    <property type="protein sequence ID" value="CAK9256632.1"/>
    <property type="molecule type" value="Genomic_DNA"/>
</dbReference>
<proteinExistence type="predicted"/>
<evidence type="ECO:0000256" key="1">
    <source>
        <dbReference type="SAM" id="MobiDB-lite"/>
    </source>
</evidence>
<evidence type="ECO:0000313" key="3">
    <source>
        <dbReference type="Proteomes" id="UP001497444"/>
    </source>
</evidence>
<accession>A0ABP0VT91</accession>
<sequence>MEDEEEETRMDERASGDNTGVVCRGHRVNRRTRRLQRLLTRKLSPHMQQQQQVDRIAAVAKIIAEP</sequence>
<feature type="region of interest" description="Disordered" evidence="1">
    <location>
        <begin position="1"/>
        <end position="26"/>
    </location>
</feature>
<reference evidence="2" key="1">
    <citation type="submission" date="2024-02" db="EMBL/GenBank/DDBJ databases">
        <authorList>
            <consortium name="ELIXIR-Norway"/>
            <consortium name="Elixir Norway"/>
        </authorList>
    </citation>
    <scope>NUCLEOTIDE SEQUENCE</scope>
</reference>
<gene>
    <name evidence="2" type="ORF">CSSPJE1EN1_LOCUS2110</name>
</gene>
<evidence type="ECO:0000313" key="2">
    <source>
        <dbReference type="EMBL" id="CAK9256632.1"/>
    </source>
</evidence>